<protein>
    <recommendedName>
        <fullName evidence="10">Major facilitator superfamily (MFS) profile domain-containing protein</fullName>
    </recommendedName>
</protein>
<feature type="region of interest" description="Disordered" evidence="6">
    <location>
        <begin position="1"/>
        <end position="49"/>
    </location>
</feature>
<keyword evidence="9" id="KW-1185">Reference proteome</keyword>
<sequence length="471" mass="51365">MDETLHQHVPTTKIDVGSPEKMSKDPTDEPSMPTSTDGESRSLDGMASSASKSNKKTVISMAALTLSVFLVALDQTIITTALPTIATDFTASEDHGMYIGFIALAFAVASSIGPILGGIFTQLITWRWCFYVNLPLDGAAFLAIFFFLNLETPRTPIIAGLKTLDLFGSLLIVGGTIVFLLGLEFGGVIFPWNSATVICLIIFGLILLSLFFVWEWKFAKYPLIPMQILTNRSNVAALLTNFLHGFVFISGSYFLPLYFQAVLAMATGIFIRKTGQFLPPIWLGTSFMTLGSGLLIGLPIYPSWTRVVIYQIIAGIGVRCLFQAPLIALHSHLPPRDITSATVAFGFMRNFSTAVSVVVGSVIFQDEMTGHVAALNSTLPPTLANALKGGTVVAAFIAFLVSLTIAKKHLETSHTITKTGLDVQEKDRLERIMEDDEKRKGKVLEKMERASESRGAPAELLIDEYLNKFHA</sequence>
<reference evidence="8 9" key="1">
    <citation type="submission" date="2020-03" db="EMBL/GenBank/DDBJ databases">
        <title>Draft Genome Sequence of Cudoniella acicularis.</title>
        <authorList>
            <person name="Buettner E."/>
            <person name="Kellner H."/>
        </authorList>
    </citation>
    <scope>NUCLEOTIDE SEQUENCE [LARGE SCALE GENOMIC DNA]</scope>
    <source>
        <strain evidence="8 9">DSM 108380</strain>
    </source>
</reference>
<feature type="transmembrane region" description="Helical" evidence="7">
    <location>
        <begin position="341"/>
        <end position="364"/>
    </location>
</feature>
<accession>A0A8H4W6S6</accession>
<dbReference type="OrthoDB" id="10021397at2759"/>
<evidence type="ECO:0000313" key="9">
    <source>
        <dbReference type="Proteomes" id="UP000566819"/>
    </source>
</evidence>
<dbReference type="EMBL" id="JAAMPI010000067">
    <property type="protein sequence ID" value="KAF4636418.1"/>
    <property type="molecule type" value="Genomic_DNA"/>
</dbReference>
<dbReference type="SUPFAM" id="SSF103473">
    <property type="entry name" value="MFS general substrate transporter"/>
    <property type="match status" value="2"/>
</dbReference>
<evidence type="ECO:0000256" key="1">
    <source>
        <dbReference type="ARBA" id="ARBA00004141"/>
    </source>
</evidence>
<dbReference type="AlphaFoldDB" id="A0A8H4W6S6"/>
<feature type="transmembrane region" description="Helical" evidence="7">
    <location>
        <begin position="236"/>
        <end position="259"/>
    </location>
</feature>
<feature type="transmembrane region" description="Helical" evidence="7">
    <location>
        <begin position="307"/>
        <end position="329"/>
    </location>
</feature>
<feature type="transmembrane region" description="Helical" evidence="7">
    <location>
        <begin position="280"/>
        <end position="301"/>
    </location>
</feature>
<feature type="transmembrane region" description="Helical" evidence="7">
    <location>
        <begin position="197"/>
        <end position="216"/>
    </location>
</feature>
<dbReference type="GO" id="GO:0022857">
    <property type="term" value="F:transmembrane transporter activity"/>
    <property type="evidence" value="ECO:0007669"/>
    <property type="project" value="InterPro"/>
</dbReference>
<dbReference type="Pfam" id="PF07690">
    <property type="entry name" value="MFS_1"/>
    <property type="match status" value="1"/>
</dbReference>
<evidence type="ECO:0000256" key="5">
    <source>
        <dbReference type="ARBA" id="ARBA00023136"/>
    </source>
</evidence>
<feature type="transmembrane region" description="Helical" evidence="7">
    <location>
        <begin position="168"/>
        <end position="190"/>
    </location>
</feature>
<keyword evidence="3 7" id="KW-0812">Transmembrane</keyword>
<dbReference type="Proteomes" id="UP000566819">
    <property type="component" value="Unassembled WGS sequence"/>
</dbReference>
<keyword evidence="4 7" id="KW-1133">Transmembrane helix</keyword>
<evidence type="ECO:0000256" key="4">
    <source>
        <dbReference type="ARBA" id="ARBA00022989"/>
    </source>
</evidence>
<gene>
    <name evidence="8" type="ORF">G7Y89_g1658</name>
</gene>
<dbReference type="InterPro" id="IPR036259">
    <property type="entry name" value="MFS_trans_sf"/>
</dbReference>
<evidence type="ECO:0000313" key="8">
    <source>
        <dbReference type="EMBL" id="KAF4636418.1"/>
    </source>
</evidence>
<feature type="transmembrane region" description="Helical" evidence="7">
    <location>
        <begin position="384"/>
        <end position="406"/>
    </location>
</feature>
<evidence type="ECO:0000256" key="2">
    <source>
        <dbReference type="ARBA" id="ARBA00007520"/>
    </source>
</evidence>
<feature type="transmembrane region" description="Helical" evidence="7">
    <location>
        <begin position="128"/>
        <end position="148"/>
    </location>
</feature>
<dbReference type="InterPro" id="IPR011701">
    <property type="entry name" value="MFS"/>
</dbReference>
<feature type="transmembrane region" description="Helical" evidence="7">
    <location>
        <begin position="58"/>
        <end position="78"/>
    </location>
</feature>
<dbReference type="GO" id="GO:0005886">
    <property type="term" value="C:plasma membrane"/>
    <property type="evidence" value="ECO:0007669"/>
    <property type="project" value="TreeGrafter"/>
</dbReference>
<comment type="subcellular location">
    <subcellularLocation>
        <location evidence="1">Membrane</location>
        <topology evidence="1">Multi-pass membrane protein</topology>
    </subcellularLocation>
</comment>
<dbReference type="PANTHER" id="PTHR23501:SF102">
    <property type="entry name" value="DRUG TRANSPORTER, PUTATIVE (AFU_ORTHOLOGUE AFUA_3G08530)-RELATED"/>
    <property type="match status" value="1"/>
</dbReference>
<keyword evidence="5 7" id="KW-0472">Membrane</keyword>
<proteinExistence type="inferred from homology"/>
<feature type="transmembrane region" description="Helical" evidence="7">
    <location>
        <begin position="98"/>
        <end position="121"/>
    </location>
</feature>
<organism evidence="8 9">
    <name type="scientific">Cudoniella acicularis</name>
    <dbReference type="NCBI Taxonomy" id="354080"/>
    <lineage>
        <taxon>Eukaryota</taxon>
        <taxon>Fungi</taxon>
        <taxon>Dikarya</taxon>
        <taxon>Ascomycota</taxon>
        <taxon>Pezizomycotina</taxon>
        <taxon>Leotiomycetes</taxon>
        <taxon>Helotiales</taxon>
        <taxon>Tricladiaceae</taxon>
        <taxon>Cudoniella</taxon>
    </lineage>
</organism>
<comment type="similarity">
    <text evidence="2">Belongs to the major facilitator superfamily. TCR/Tet family.</text>
</comment>
<dbReference type="Gene3D" id="1.20.1250.20">
    <property type="entry name" value="MFS general substrate transporter like domains"/>
    <property type="match status" value="2"/>
</dbReference>
<evidence type="ECO:0000256" key="7">
    <source>
        <dbReference type="SAM" id="Phobius"/>
    </source>
</evidence>
<evidence type="ECO:0000256" key="3">
    <source>
        <dbReference type="ARBA" id="ARBA00022692"/>
    </source>
</evidence>
<comment type="caution">
    <text evidence="8">The sequence shown here is derived from an EMBL/GenBank/DDBJ whole genome shotgun (WGS) entry which is preliminary data.</text>
</comment>
<evidence type="ECO:0008006" key="10">
    <source>
        <dbReference type="Google" id="ProtNLM"/>
    </source>
</evidence>
<evidence type="ECO:0000256" key="6">
    <source>
        <dbReference type="SAM" id="MobiDB-lite"/>
    </source>
</evidence>
<name>A0A8H4W6S6_9HELO</name>
<dbReference type="PANTHER" id="PTHR23501">
    <property type="entry name" value="MAJOR FACILITATOR SUPERFAMILY"/>
    <property type="match status" value="1"/>
</dbReference>